<dbReference type="InterPro" id="IPR039261">
    <property type="entry name" value="FNR_nucleotide-bd"/>
</dbReference>
<reference evidence="2" key="2">
    <citation type="submission" date="2020-09" db="EMBL/GenBank/DDBJ databases">
        <authorList>
            <person name="Sun Q."/>
            <person name="Sedlacek I."/>
        </authorList>
    </citation>
    <scope>NUCLEOTIDE SEQUENCE</scope>
    <source>
        <strain evidence="2">CCM 7905</strain>
    </source>
</reference>
<dbReference type="InterPro" id="IPR039374">
    <property type="entry name" value="SIP_fam"/>
</dbReference>
<dbReference type="Gene3D" id="3.40.50.80">
    <property type="entry name" value="Nucleotide-binding domain of ferredoxin-NADP reductase (FNR) module"/>
    <property type="match status" value="1"/>
</dbReference>
<dbReference type="InterPro" id="IPR013113">
    <property type="entry name" value="SIP_FAD-bd"/>
</dbReference>
<dbReference type="Gene3D" id="2.40.30.10">
    <property type="entry name" value="Translation factors"/>
    <property type="match status" value="1"/>
</dbReference>
<evidence type="ECO:0000313" key="2">
    <source>
        <dbReference type="EMBL" id="GGG15858.1"/>
    </source>
</evidence>
<dbReference type="Pfam" id="PF08021">
    <property type="entry name" value="FAD_binding_9"/>
    <property type="match status" value="1"/>
</dbReference>
<feature type="domain" description="FAD-binding FR-type" evidence="1">
    <location>
        <begin position="4"/>
        <end position="128"/>
    </location>
</feature>
<evidence type="ECO:0000259" key="1">
    <source>
        <dbReference type="PROSITE" id="PS51384"/>
    </source>
</evidence>
<dbReference type="AlphaFoldDB" id="A0A917FZW2"/>
<protein>
    <submittedName>
        <fullName evidence="2">Siderophore-interacting protein</fullName>
    </submittedName>
</protein>
<dbReference type="Proteomes" id="UP000654257">
    <property type="component" value="Unassembled WGS sequence"/>
</dbReference>
<dbReference type="EMBL" id="BMCU01000003">
    <property type="protein sequence ID" value="GGG15858.1"/>
    <property type="molecule type" value="Genomic_DNA"/>
</dbReference>
<organism evidence="2 3">
    <name type="scientific">Rhodococcoides trifolii</name>
    <dbReference type="NCBI Taxonomy" id="908250"/>
    <lineage>
        <taxon>Bacteria</taxon>
        <taxon>Bacillati</taxon>
        <taxon>Actinomycetota</taxon>
        <taxon>Actinomycetes</taxon>
        <taxon>Mycobacteriales</taxon>
        <taxon>Nocardiaceae</taxon>
        <taxon>Rhodococcoides</taxon>
    </lineage>
</organism>
<dbReference type="Pfam" id="PF04954">
    <property type="entry name" value="SIP"/>
    <property type="match status" value="1"/>
</dbReference>
<sequence length="294" mass="32648">MRDRGFYWAEVLSTEQLTPSFVRVRFGGPDLDDYDAHESPDESVAIYFPNPGEDRPPAMTNIDGVWWFHDESDRPEGRNYTVRRIEPDGTLVVDFVAHEGGVAASWAQSASAGDTVLFSMPRGWYAVPEDTDWQLLVADLAGLPALARIVEGLPKSARAHVIAEVFDERDVLHFDTVGAVTVDWLVGSGNGHGPGAVVDAVRAWPIPEGNGYVWFAGEAADSRAVRKFVRRERGMGADRFDIIGYWRVRAEQWLARYEKVESVVAAAYTTALEQGRTEKEAAEAYDEMLEKVGL</sequence>
<dbReference type="RefSeq" id="WP_188545858.1">
    <property type="nucleotide sequence ID" value="NZ_BMCU01000003.1"/>
</dbReference>
<dbReference type="InterPro" id="IPR007037">
    <property type="entry name" value="SIP_rossman_dom"/>
</dbReference>
<accession>A0A917FZW2</accession>
<gene>
    <name evidence="2" type="ORF">GCM10007304_32410</name>
</gene>
<evidence type="ECO:0000313" key="3">
    <source>
        <dbReference type="Proteomes" id="UP000654257"/>
    </source>
</evidence>
<name>A0A917FZW2_9NOCA</name>
<dbReference type="SUPFAM" id="SSF63380">
    <property type="entry name" value="Riboflavin synthase domain-like"/>
    <property type="match status" value="1"/>
</dbReference>
<proteinExistence type="predicted"/>
<dbReference type="InterPro" id="IPR017938">
    <property type="entry name" value="Riboflavin_synthase-like_b-brl"/>
</dbReference>
<reference evidence="2" key="1">
    <citation type="journal article" date="2014" name="Int. J. Syst. Evol. Microbiol.">
        <title>Complete genome sequence of Corynebacterium casei LMG S-19264T (=DSM 44701T), isolated from a smear-ripened cheese.</title>
        <authorList>
            <consortium name="US DOE Joint Genome Institute (JGI-PGF)"/>
            <person name="Walter F."/>
            <person name="Albersmeier A."/>
            <person name="Kalinowski J."/>
            <person name="Ruckert C."/>
        </authorList>
    </citation>
    <scope>NUCLEOTIDE SEQUENCE</scope>
    <source>
        <strain evidence="2">CCM 7905</strain>
    </source>
</reference>
<dbReference type="PANTHER" id="PTHR30157:SF0">
    <property type="entry name" value="NADPH-DEPENDENT FERRIC-CHELATE REDUCTASE"/>
    <property type="match status" value="1"/>
</dbReference>
<comment type="caution">
    <text evidence="2">The sequence shown here is derived from an EMBL/GenBank/DDBJ whole genome shotgun (WGS) entry which is preliminary data.</text>
</comment>
<dbReference type="PANTHER" id="PTHR30157">
    <property type="entry name" value="FERRIC REDUCTASE, NADPH-DEPENDENT"/>
    <property type="match status" value="1"/>
</dbReference>
<dbReference type="InterPro" id="IPR017927">
    <property type="entry name" value="FAD-bd_FR_type"/>
</dbReference>
<dbReference type="GO" id="GO:0016491">
    <property type="term" value="F:oxidoreductase activity"/>
    <property type="evidence" value="ECO:0007669"/>
    <property type="project" value="InterPro"/>
</dbReference>
<dbReference type="CDD" id="cd06193">
    <property type="entry name" value="siderophore_interacting"/>
    <property type="match status" value="1"/>
</dbReference>
<keyword evidence="3" id="KW-1185">Reference proteome</keyword>
<dbReference type="PROSITE" id="PS51384">
    <property type="entry name" value="FAD_FR"/>
    <property type="match status" value="1"/>
</dbReference>